<comment type="caution">
    <text evidence="1">The sequence shown here is derived from an EMBL/GenBank/DDBJ whole genome shotgun (WGS) entry which is preliminary data.</text>
</comment>
<accession>A0ABT7MVJ1</accession>
<reference evidence="1 2" key="1">
    <citation type="submission" date="2023-06" db="EMBL/GenBank/DDBJ databases">
        <title>Microbacterium sp. nov., isolated from a waste landfill.</title>
        <authorList>
            <person name="Wen W."/>
        </authorList>
    </citation>
    <scope>NUCLEOTIDE SEQUENCE [LARGE SCALE GENOMIC DNA]</scope>
    <source>
        <strain evidence="1 2">ASV49</strain>
    </source>
</reference>
<name>A0ABT7MVJ1_9MICO</name>
<keyword evidence="2" id="KW-1185">Reference proteome</keyword>
<sequence>MLTIPVSRLGETIGFLHDAQEAERAAAIVLTVDLDLPLLG</sequence>
<protein>
    <submittedName>
        <fullName evidence="1">Uncharacterized protein</fullName>
    </submittedName>
</protein>
<dbReference type="Proteomes" id="UP001235064">
    <property type="component" value="Unassembled WGS sequence"/>
</dbReference>
<gene>
    <name evidence="1" type="ORF">QSV35_03945</name>
</gene>
<proteinExistence type="predicted"/>
<evidence type="ECO:0000313" key="1">
    <source>
        <dbReference type="EMBL" id="MDL9978475.1"/>
    </source>
</evidence>
<evidence type="ECO:0000313" key="2">
    <source>
        <dbReference type="Proteomes" id="UP001235064"/>
    </source>
</evidence>
<organism evidence="1 2">
    <name type="scientific">Microbacterium candidum</name>
    <dbReference type="NCBI Taxonomy" id="3041922"/>
    <lineage>
        <taxon>Bacteria</taxon>
        <taxon>Bacillati</taxon>
        <taxon>Actinomycetota</taxon>
        <taxon>Actinomycetes</taxon>
        <taxon>Micrococcales</taxon>
        <taxon>Microbacteriaceae</taxon>
        <taxon>Microbacterium</taxon>
    </lineage>
</organism>
<dbReference type="RefSeq" id="WP_286286921.1">
    <property type="nucleotide sequence ID" value="NZ_JASXSZ010000001.1"/>
</dbReference>
<dbReference type="EMBL" id="JASXSZ010000001">
    <property type="protein sequence ID" value="MDL9978475.1"/>
    <property type="molecule type" value="Genomic_DNA"/>
</dbReference>